<protein>
    <submittedName>
        <fullName evidence="8">Putative pyridoxal-dependent aspartate 1-decarboxylase</fullName>
    </submittedName>
</protein>
<reference evidence="8 9" key="1">
    <citation type="submission" date="2017-08" db="EMBL/GenBank/DDBJ databases">
        <title>Halovibrio sewagensis sp. nov., isolated from wastewater of high salinity.</title>
        <authorList>
            <person name="Dong X."/>
            <person name="Zhang G."/>
        </authorList>
    </citation>
    <scope>NUCLEOTIDE SEQUENCE [LARGE SCALE GENOMIC DNA]</scope>
    <source>
        <strain evidence="8 9">YL5-2</strain>
    </source>
</reference>
<dbReference type="EMBL" id="NSKD01000001">
    <property type="protein sequence ID" value="PAU81796.1"/>
    <property type="molecule type" value="Genomic_DNA"/>
</dbReference>
<sequence>MSGQRKTAQASLEAMYRIFTIPEAPDSTLSRLDQDISRNLTGFLQDHIVALEREMGEMEKDFQDPRVPEKPIFVSEQAQFLLDKLVSQSVHTASPSFVGHMTSALPYFMLPLSKIMIALNQNLVKTETSKAFTPLERQVLGMLHHLVYGCEDAWYRQWMHDPHHALGAMCSGGTIANLTALWVARNQAFPPEGGFRGVHREGLFRALRFYGHEGAAVLVSSRGHYSLTKAADVLGIGRDNLIPVATDADNRIDPDALRDRCLELQRQKIKVLSIVGIAGTTETGHVDPLETLADIAQEFRAHFHVDAAWGGPTLFSRQHRHRLKGIEKADSVTIDAHKQLYTPQGAGMVLFRNPASVSVIEHHAQYIIRKGSKDLGSTTLEGSRPGMAMLIHSGLRIIGREGYEILIDQGIEKAQSFAAMIREHEDFELITEPELNILTYRYSPARTQAALEQADEAAAERINASLNRITRFIQKTQRERGKSFVSRTQLEPAQHNHYPCVVFRVVLANPLTTHDILSDMLEEQSGIAREERIAGERRALESAVASVLEGTEQAAQ</sequence>
<comment type="similarity">
    <text evidence="2 7">Belongs to the group II decarboxylase family.</text>
</comment>
<evidence type="ECO:0000313" key="9">
    <source>
        <dbReference type="Proteomes" id="UP000218896"/>
    </source>
</evidence>
<dbReference type="InterPro" id="IPR022517">
    <property type="entry name" value="Asp_decarboxylase_pyridox"/>
</dbReference>
<dbReference type="GO" id="GO:0005737">
    <property type="term" value="C:cytoplasm"/>
    <property type="evidence" value="ECO:0007669"/>
    <property type="project" value="TreeGrafter"/>
</dbReference>
<dbReference type="AlphaFoldDB" id="A0A2A2F8L6"/>
<dbReference type="InterPro" id="IPR015422">
    <property type="entry name" value="PyrdxlP-dep_Trfase_small"/>
</dbReference>
<comment type="cofactor">
    <cofactor evidence="1 6 7">
        <name>pyridoxal 5'-phosphate</name>
        <dbReference type="ChEBI" id="CHEBI:597326"/>
    </cofactor>
</comment>
<evidence type="ECO:0000256" key="3">
    <source>
        <dbReference type="ARBA" id="ARBA00022793"/>
    </source>
</evidence>
<keyword evidence="3" id="KW-0210">Decarboxylase</keyword>
<evidence type="ECO:0000256" key="2">
    <source>
        <dbReference type="ARBA" id="ARBA00009533"/>
    </source>
</evidence>
<evidence type="ECO:0000313" key="8">
    <source>
        <dbReference type="EMBL" id="PAU81796.1"/>
    </source>
</evidence>
<gene>
    <name evidence="8" type="primary">panP</name>
    <name evidence="8" type="ORF">CK501_01185</name>
</gene>
<keyword evidence="9" id="KW-1185">Reference proteome</keyword>
<dbReference type="PANTHER" id="PTHR45677">
    <property type="entry name" value="GLUTAMATE DECARBOXYLASE-RELATED"/>
    <property type="match status" value="1"/>
</dbReference>
<dbReference type="InterPro" id="IPR015424">
    <property type="entry name" value="PyrdxlP-dep_Trfase"/>
</dbReference>
<dbReference type="Proteomes" id="UP000218896">
    <property type="component" value="Unassembled WGS sequence"/>
</dbReference>
<dbReference type="InterPro" id="IPR015421">
    <property type="entry name" value="PyrdxlP-dep_Trfase_major"/>
</dbReference>
<comment type="caution">
    <text evidence="8">The sequence shown here is derived from an EMBL/GenBank/DDBJ whole genome shotgun (WGS) entry which is preliminary data.</text>
</comment>
<dbReference type="GO" id="GO:0016831">
    <property type="term" value="F:carboxy-lyase activity"/>
    <property type="evidence" value="ECO:0007669"/>
    <property type="project" value="UniProtKB-KW"/>
</dbReference>
<feature type="modified residue" description="N6-(pyridoxal phosphate)lysine" evidence="6">
    <location>
        <position position="338"/>
    </location>
</feature>
<dbReference type="Gene3D" id="3.90.1150.10">
    <property type="entry name" value="Aspartate Aminotransferase, domain 1"/>
    <property type="match status" value="1"/>
</dbReference>
<dbReference type="SUPFAM" id="SSF53383">
    <property type="entry name" value="PLP-dependent transferases"/>
    <property type="match status" value="1"/>
</dbReference>
<dbReference type="PANTHER" id="PTHR45677:SF8">
    <property type="entry name" value="CYSTEINE SULFINIC ACID DECARBOXYLASE"/>
    <property type="match status" value="1"/>
</dbReference>
<evidence type="ECO:0000256" key="1">
    <source>
        <dbReference type="ARBA" id="ARBA00001933"/>
    </source>
</evidence>
<evidence type="ECO:0000256" key="7">
    <source>
        <dbReference type="RuleBase" id="RU000382"/>
    </source>
</evidence>
<dbReference type="GO" id="GO:0030170">
    <property type="term" value="F:pyridoxal phosphate binding"/>
    <property type="evidence" value="ECO:0007669"/>
    <property type="project" value="InterPro"/>
</dbReference>
<dbReference type="OrthoDB" id="9803665at2"/>
<dbReference type="FunFam" id="3.40.640.10:FF:000141">
    <property type="entry name" value="Glutamate decarboxylase"/>
    <property type="match status" value="1"/>
</dbReference>
<dbReference type="NCBIfam" id="TIGR03799">
    <property type="entry name" value="NOD_PanD_pyr"/>
    <property type="match status" value="1"/>
</dbReference>
<dbReference type="GO" id="GO:0019752">
    <property type="term" value="P:carboxylic acid metabolic process"/>
    <property type="evidence" value="ECO:0007669"/>
    <property type="project" value="InterPro"/>
</dbReference>
<dbReference type="Pfam" id="PF00282">
    <property type="entry name" value="Pyridoxal_deC"/>
    <property type="match status" value="1"/>
</dbReference>
<dbReference type="Gene3D" id="3.40.640.10">
    <property type="entry name" value="Type I PLP-dependent aspartate aminotransferase-like (Major domain)"/>
    <property type="match status" value="1"/>
</dbReference>
<dbReference type="RefSeq" id="WP_095615897.1">
    <property type="nucleotide sequence ID" value="NZ_NSKD01000001.1"/>
</dbReference>
<evidence type="ECO:0000256" key="4">
    <source>
        <dbReference type="ARBA" id="ARBA00022898"/>
    </source>
</evidence>
<proteinExistence type="inferred from homology"/>
<accession>A0A2A2F8L6</accession>
<dbReference type="InterPro" id="IPR002129">
    <property type="entry name" value="PyrdxlP-dep_de-COase"/>
</dbReference>
<organism evidence="8 9">
    <name type="scientific">Halovibrio salipaludis</name>
    <dbReference type="NCBI Taxonomy" id="2032626"/>
    <lineage>
        <taxon>Bacteria</taxon>
        <taxon>Pseudomonadati</taxon>
        <taxon>Pseudomonadota</taxon>
        <taxon>Gammaproteobacteria</taxon>
        <taxon>Oceanospirillales</taxon>
        <taxon>Halomonadaceae</taxon>
        <taxon>Halovibrio</taxon>
    </lineage>
</organism>
<evidence type="ECO:0000256" key="5">
    <source>
        <dbReference type="ARBA" id="ARBA00023239"/>
    </source>
</evidence>
<evidence type="ECO:0000256" key="6">
    <source>
        <dbReference type="PIRSR" id="PIRSR602129-50"/>
    </source>
</evidence>
<keyword evidence="4 6" id="KW-0663">Pyridoxal phosphate</keyword>
<name>A0A2A2F8L6_9GAMM</name>
<keyword evidence="5 7" id="KW-0456">Lyase</keyword>